<evidence type="ECO:0008006" key="2">
    <source>
        <dbReference type="Google" id="ProtNLM"/>
    </source>
</evidence>
<protein>
    <recommendedName>
        <fullName evidence="2">Terminase</fullName>
    </recommendedName>
</protein>
<sequence>MPFNQTTADNILARIANGDSLDKICKEPDFPSKQTIFKWRRENEEFGNDYARAREDQADTYADKILDIIDNEPDSNRARVKVDAVKWIASKLKPKIYSDYARRDIDLTLPRKIVVCYEEAVKDEG</sequence>
<gene>
    <name evidence="1" type="ORF">MM415A02779_0009</name>
</gene>
<dbReference type="Gene3D" id="1.10.10.60">
    <property type="entry name" value="Homeodomain-like"/>
    <property type="match status" value="1"/>
</dbReference>
<accession>A0A6M3JTF1</accession>
<dbReference type="Pfam" id="PF20901">
    <property type="entry name" value="Sf6_terminase"/>
    <property type="match status" value="1"/>
</dbReference>
<proteinExistence type="predicted"/>
<reference evidence="1" key="1">
    <citation type="submission" date="2020-03" db="EMBL/GenBank/DDBJ databases">
        <title>The deep terrestrial virosphere.</title>
        <authorList>
            <person name="Holmfeldt K."/>
            <person name="Nilsson E."/>
            <person name="Simone D."/>
            <person name="Lopez-Fernandez M."/>
            <person name="Wu X."/>
            <person name="de Brujin I."/>
            <person name="Lundin D."/>
            <person name="Andersson A."/>
            <person name="Bertilsson S."/>
            <person name="Dopson M."/>
        </authorList>
    </citation>
    <scope>NUCLEOTIDE SEQUENCE</scope>
    <source>
        <strain evidence="1">MM415A02779</strain>
    </source>
</reference>
<name>A0A6M3JTF1_9ZZZZ</name>
<dbReference type="InterPro" id="IPR048683">
    <property type="entry name" value="Sf6_terminase"/>
</dbReference>
<dbReference type="EMBL" id="MT141946">
    <property type="protein sequence ID" value="QJA72372.1"/>
    <property type="molecule type" value="Genomic_DNA"/>
</dbReference>
<dbReference type="AlphaFoldDB" id="A0A6M3JTF1"/>
<evidence type="ECO:0000313" key="1">
    <source>
        <dbReference type="EMBL" id="QJA72372.1"/>
    </source>
</evidence>
<organism evidence="1">
    <name type="scientific">viral metagenome</name>
    <dbReference type="NCBI Taxonomy" id="1070528"/>
    <lineage>
        <taxon>unclassified sequences</taxon>
        <taxon>metagenomes</taxon>
        <taxon>organismal metagenomes</taxon>
    </lineage>
</organism>